<feature type="transmembrane region" description="Helical" evidence="1">
    <location>
        <begin position="73"/>
        <end position="91"/>
    </location>
</feature>
<evidence type="ECO:0000313" key="2">
    <source>
        <dbReference type="EMBL" id="CAL6004188.1"/>
    </source>
</evidence>
<feature type="transmembrane region" description="Helical" evidence="1">
    <location>
        <begin position="46"/>
        <end position="67"/>
    </location>
</feature>
<keyword evidence="3" id="KW-1185">Reference proteome</keyword>
<feature type="transmembrane region" description="Helical" evidence="1">
    <location>
        <begin position="171"/>
        <end position="192"/>
    </location>
</feature>
<reference evidence="2 3" key="1">
    <citation type="submission" date="2024-07" db="EMBL/GenBank/DDBJ databases">
        <authorList>
            <person name="Akdeniz Z."/>
        </authorList>
    </citation>
    <scope>NUCLEOTIDE SEQUENCE [LARGE SCALE GENOMIC DNA]</scope>
</reference>
<feature type="transmembrane region" description="Helical" evidence="1">
    <location>
        <begin position="212"/>
        <end position="229"/>
    </location>
</feature>
<organism evidence="2 3">
    <name type="scientific">Hexamita inflata</name>
    <dbReference type="NCBI Taxonomy" id="28002"/>
    <lineage>
        <taxon>Eukaryota</taxon>
        <taxon>Metamonada</taxon>
        <taxon>Diplomonadida</taxon>
        <taxon>Hexamitidae</taxon>
        <taxon>Hexamitinae</taxon>
        <taxon>Hexamita</taxon>
    </lineage>
</organism>
<keyword evidence="1" id="KW-0472">Membrane</keyword>
<proteinExistence type="predicted"/>
<keyword evidence="1" id="KW-0812">Transmembrane</keyword>
<evidence type="ECO:0000256" key="1">
    <source>
        <dbReference type="SAM" id="Phobius"/>
    </source>
</evidence>
<comment type="caution">
    <text evidence="2">The sequence shown here is derived from an EMBL/GenBank/DDBJ whole genome shotgun (WGS) entry which is preliminary data.</text>
</comment>
<gene>
    <name evidence="2" type="ORF">HINF_LOCUS18767</name>
</gene>
<protein>
    <submittedName>
        <fullName evidence="2">Hypothetical_protein</fullName>
    </submittedName>
</protein>
<dbReference type="Proteomes" id="UP001642409">
    <property type="component" value="Unassembled WGS sequence"/>
</dbReference>
<dbReference type="EMBL" id="CAXDID020000048">
    <property type="protein sequence ID" value="CAL6004188.1"/>
    <property type="molecule type" value="Genomic_DNA"/>
</dbReference>
<evidence type="ECO:0000313" key="3">
    <source>
        <dbReference type="Proteomes" id="UP001642409"/>
    </source>
</evidence>
<name>A0ABP1HX38_9EUKA</name>
<sequence length="245" mass="29320">MEVLRIYQTTMLLPVFSQLISLTNYYSDACFFEMYLTSRFDRQFSLISKLYGHFVFSHINGFSYALFTGDFEFLARIKYLNFIICFVFVFLTKQLNEKLQKLKFKELIMFLNTFVDTFEKITKIHSAKSIHAFYFAQEMKALYLVMFEAIFKPVEQKKQVYQQIPVNTCRLWCLIVMYKFFFRQLGYLIFIVDMVNGMSFISNLKMDKQQRYNGIYSLVVNGCLNYFLLEQQQKIEDLNLTKNIS</sequence>
<accession>A0ABP1HX38</accession>
<keyword evidence="1" id="KW-1133">Transmembrane helix</keyword>